<evidence type="ECO:0000313" key="4">
    <source>
        <dbReference type="Proteomes" id="UP000286910"/>
    </source>
</evidence>
<dbReference type="Proteomes" id="UP000286910">
    <property type="component" value="Unassembled WGS sequence"/>
</dbReference>
<comment type="caution">
    <text evidence="3">The sequence shown here is derived from an EMBL/GenBank/DDBJ whole genome shotgun (WGS) entry which is preliminary data.</text>
</comment>
<sequence>MRVLVIDNYDSFTYNLVQYLGELGASPVVWRNDRFALEEVEALDPDRILISPGPCTPLEAGLSLPLIGRYAPRYPILGVCLGHQAIGMAFGGKVVPAPVIMHGKVSEIHHDGTGIFRGLPNPFPATRYHSLVVEEVPEDLLVNAWVEEAGKRTVMGFRHRQYPTHGVQFHPESYLTETGKIILKNFLEDPWRQ</sequence>
<evidence type="ECO:0000259" key="2">
    <source>
        <dbReference type="Pfam" id="PF00117"/>
    </source>
</evidence>
<dbReference type="GO" id="GO:0005829">
    <property type="term" value="C:cytosol"/>
    <property type="evidence" value="ECO:0007669"/>
    <property type="project" value="TreeGrafter"/>
</dbReference>
<dbReference type="InterPro" id="IPR050472">
    <property type="entry name" value="Anth_synth/Amidotransfase"/>
</dbReference>
<gene>
    <name evidence="3" type="ORF">CSW45_12650</name>
</gene>
<dbReference type="AlphaFoldDB" id="A0A430R007"/>
<dbReference type="SUPFAM" id="SSF52317">
    <property type="entry name" value="Class I glutamine amidotransferase-like"/>
    <property type="match status" value="1"/>
</dbReference>
<dbReference type="PANTHER" id="PTHR43418">
    <property type="entry name" value="MULTIFUNCTIONAL TRYPTOPHAN BIOSYNTHESIS PROTEIN-RELATED"/>
    <property type="match status" value="1"/>
</dbReference>
<dbReference type="InterPro" id="IPR029062">
    <property type="entry name" value="Class_I_gatase-like"/>
</dbReference>
<keyword evidence="1" id="KW-0315">Glutamine amidotransferase</keyword>
<dbReference type="PRINTS" id="PR00097">
    <property type="entry name" value="ANTSNTHASEII"/>
</dbReference>
<dbReference type="GO" id="GO:0000162">
    <property type="term" value="P:L-tryptophan biosynthetic process"/>
    <property type="evidence" value="ECO:0007669"/>
    <property type="project" value="TreeGrafter"/>
</dbReference>
<dbReference type="PRINTS" id="PR00099">
    <property type="entry name" value="CPSGATASE"/>
</dbReference>
<dbReference type="Gene3D" id="3.40.50.880">
    <property type="match status" value="1"/>
</dbReference>
<proteinExistence type="predicted"/>
<evidence type="ECO:0000256" key="1">
    <source>
        <dbReference type="ARBA" id="ARBA00022962"/>
    </source>
</evidence>
<dbReference type="NCBIfam" id="TIGR00566">
    <property type="entry name" value="trpG_papA"/>
    <property type="match status" value="1"/>
</dbReference>
<organism evidence="3 4">
    <name type="scientific">Thermus scotoductus</name>
    <dbReference type="NCBI Taxonomy" id="37636"/>
    <lineage>
        <taxon>Bacteria</taxon>
        <taxon>Thermotogati</taxon>
        <taxon>Deinococcota</taxon>
        <taxon>Deinococci</taxon>
        <taxon>Thermales</taxon>
        <taxon>Thermaceae</taxon>
        <taxon>Thermus</taxon>
    </lineage>
</organism>
<reference evidence="3 4" key="1">
    <citation type="journal article" date="2019" name="Extremophiles">
        <title>Biogeography of thermophiles and predominance of Thermus scotoductus in domestic water heaters.</title>
        <authorList>
            <person name="Wilpiszeski R.L."/>
            <person name="Zhang Z."/>
            <person name="House C.H."/>
        </authorList>
    </citation>
    <scope>NUCLEOTIDE SEQUENCE [LARGE SCALE GENOMIC DNA]</scope>
    <source>
        <strain evidence="3 4">32_S32</strain>
    </source>
</reference>
<dbReference type="CDD" id="cd01743">
    <property type="entry name" value="GATase1_Anthranilate_Synthase"/>
    <property type="match status" value="1"/>
</dbReference>
<dbReference type="InterPro" id="IPR006221">
    <property type="entry name" value="TrpG/PapA_dom"/>
</dbReference>
<dbReference type="EMBL" id="PELR01000381">
    <property type="protein sequence ID" value="RTH00728.1"/>
    <property type="molecule type" value="Genomic_DNA"/>
</dbReference>
<dbReference type="InterPro" id="IPR017926">
    <property type="entry name" value="GATASE"/>
</dbReference>
<name>A0A430R007_THESC</name>
<feature type="domain" description="Glutamine amidotransferase" evidence="2">
    <location>
        <begin position="4"/>
        <end position="187"/>
    </location>
</feature>
<evidence type="ECO:0000313" key="3">
    <source>
        <dbReference type="EMBL" id="RTH00728.1"/>
    </source>
</evidence>
<dbReference type="PANTHER" id="PTHR43418:SF4">
    <property type="entry name" value="MULTIFUNCTIONAL TRYPTOPHAN BIOSYNTHESIS PROTEIN"/>
    <property type="match status" value="1"/>
</dbReference>
<dbReference type="FunFam" id="3.40.50.880:FF:000003">
    <property type="entry name" value="Anthranilate synthase component II"/>
    <property type="match status" value="1"/>
</dbReference>
<dbReference type="PROSITE" id="PS51273">
    <property type="entry name" value="GATASE_TYPE_1"/>
    <property type="match status" value="1"/>
</dbReference>
<dbReference type="PRINTS" id="PR00096">
    <property type="entry name" value="GATASE"/>
</dbReference>
<dbReference type="GO" id="GO:0004049">
    <property type="term" value="F:anthranilate synthase activity"/>
    <property type="evidence" value="ECO:0007669"/>
    <property type="project" value="TreeGrafter"/>
</dbReference>
<accession>A0A430R007</accession>
<dbReference type="RefSeq" id="WP_126178535.1">
    <property type="nucleotide sequence ID" value="NZ_PELN01000375.1"/>
</dbReference>
<protein>
    <submittedName>
        <fullName evidence="3">Aminodeoxychorismate/anthranilate synthase component II</fullName>
    </submittedName>
</protein>
<dbReference type="Pfam" id="PF00117">
    <property type="entry name" value="GATase"/>
    <property type="match status" value="1"/>
</dbReference>